<keyword evidence="3" id="KW-1185">Reference proteome</keyword>
<dbReference type="Proteomes" id="UP000604381">
    <property type="component" value="Unassembled WGS sequence"/>
</dbReference>
<dbReference type="PANTHER" id="PTHR30188:SF4">
    <property type="entry name" value="PROTEIN TRIGALACTOSYLDIACYLGLYCEROL 1, CHLOROPLASTIC"/>
    <property type="match status" value="1"/>
</dbReference>
<evidence type="ECO:0000256" key="1">
    <source>
        <dbReference type="SAM" id="Phobius"/>
    </source>
</evidence>
<feature type="transmembrane region" description="Helical" evidence="1">
    <location>
        <begin position="74"/>
        <end position="94"/>
    </location>
</feature>
<reference evidence="2" key="1">
    <citation type="submission" date="2020-10" db="EMBL/GenBank/DDBJ databases">
        <title>An improved Amphimedon queenslandica hologenome assembly reveals how three proteobacterial symbionts can extend the metabolic phenotypic of their marine sponge host.</title>
        <authorList>
            <person name="Degnan B."/>
            <person name="Degnan S."/>
            <person name="Xiang X."/>
        </authorList>
    </citation>
    <scope>NUCLEOTIDE SEQUENCE</scope>
    <source>
        <strain evidence="2">AqS2</strain>
    </source>
</reference>
<keyword evidence="1" id="KW-0472">Membrane</keyword>
<feature type="transmembrane region" description="Helical" evidence="1">
    <location>
        <begin position="171"/>
        <end position="191"/>
    </location>
</feature>
<keyword evidence="1" id="KW-0812">Transmembrane</keyword>
<dbReference type="GO" id="GO:0005548">
    <property type="term" value="F:phospholipid transporter activity"/>
    <property type="evidence" value="ECO:0007669"/>
    <property type="project" value="TreeGrafter"/>
</dbReference>
<evidence type="ECO:0000313" key="3">
    <source>
        <dbReference type="Proteomes" id="UP000604381"/>
    </source>
</evidence>
<keyword evidence="1" id="KW-1133">Transmembrane helix</keyword>
<sequence>MIAARVPGCLKRPRLVWVQVYHLGTLSLPIIIVAGLFIGLVIGLQFHTILDRYGQTQVVGAAVAIALFRELGPVFAGLLFIGCSCTAVTASIGLKRSSEQFAAMEVMAVDPLEREIAPRFVAGALCLPLLTVILLAVAITGTYAIVVLQIGMDEGFFWGNMQRFTKFFGDFTEGLLKSVVFGVMSSAIALYHGYSARPTAEGVARATTNTVVYASLTLLGLDFVITSLLAS</sequence>
<proteinExistence type="predicted"/>
<dbReference type="EMBL" id="JADHEI010000050">
    <property type="protein sequence ID" value="MBF2735761.1"/>
    <property type="molecule type" value="Genomic_DNA"/>
</dbReference>
<comment type="caution">
    <text evidence="2">The sequence shown here is derived from an EMBL/GenBank/DDBJ whole genome shotgun (WGS) entry which is preliminary data.</text>
</comment>
<dbReference type="AlphaFoldDB" id="A0A930Y3C7"/>
<organism evidence="2 3">
    <name type="scientific">Candidatus Amphirhobacter heronislandensis</name>
    <dbReference type="NCBI Taxonomy" id="1732024"/>
    <lineage>
        <taxon>Bacteria</taxon>
        <taxon>Pseudomonadati</taxon>
        <taxon>Pseudomonadota</taxon>
        <taxon>Gammaproteobacteria</taxon>
        <taxon>Candidatus Tethybacterales</taxon>
        <taxon>Candidatus Tethybacteraceae</taxon>
        <taxon>Candidatus Amphirhobacter</taxon>
    </lineage>
</organism>
<dbReference type="InterPro" id="IPR030802">
    <property type="entry name" value="Permease_MalE"/>
</dbReference>
<dbReference type="GO" id="GO:0043190">
    <property type="term" value="C:ATP-binding cassette (ABC) transporter complex"/>
    <property type="evidence" value="ECO:0007669"/>
    <property type="project" value="InterPro"/>
</dbReference>
<feature type="transmembrane region" description="Helical" evidence="1">
    <location>
        <begin position="211"/>
        <end position="230"/>
    </location>
</feature>
<protein>
    <submittedName>
        <fullName evidence="2">ABC transporter permease</fullName>
    </submittedName>
</protein>
<name>A0A930Y3C7_9GAMM</name>
<dbReference type="Pfam" id="PF02405">
    <property type="entry name" value="MlaE"/>
    <property type="match status" value="1"/>
</dbReference>
<accession>A0A930Y3C7</accession>
<feature type="transmembrane region" description="Helical" evidence="1">
    <location>
        <begin position="120"/>
        <end position="151"/>
    </location>
</feature>
<gene>
    <name evidence="2" type="ORF">ISN26_06800</name>
</gene>
<feature type="transmembrane region" description="Helical" evidence="1">
    <location>
        <begin position="20"/>
        <end position="42"/>
    </location>
</feature>
<evidence type="ECO:0000313" key="2">
    <source>
        <dbReference type="EMBL" id="MBF2735761.1"/>
    </source>
</evidence>
<dbReference type="PANTHER" id="PTHR30188">
    <property type="entry name" value="ABC TRANSPORTER PERMEASE PROTEIN-RELATED"/>
    <property type="match status" value="1"/>
</dbReference>